<dbReference type="PROSITE" id="PS50902">
    <property type="entry name" value="FLAVODOXIN_LIKE"/>
    <property type="match status" value="1"/>
</dbReference>
<dbReference type="GO" id="GO:0050660">
    <property type="term" value="F:flavin adenine dinucleotide binding"/>
    <property type="evidence" value="ECO:0007669"/>
    <property type="project" value="TreeGrafter"/>
</dbReference>
<dbReference type="EMBL" id="CP023344">
    <property type="protein sequence ID" value="ATC63099.1"/>
    <property type="molecule type" value="Genomic_DNA"/>
</dbReference>
<dbReference type="InterPro" id="IPR001094">
    <property type="entry name" value="Flavdoxin-like"/>
</dbReference>
<organism evidence="3 4">
    <name type="scientific">Nibricoccus aquaticus</name>
    <dbReference type="NCBI Taxonomy" id="2576891"/>
    <lineage>
        <taxon>Bacteria</taxon>
        <taxon>Pseudomonadati</taxon>
        <taxon>Verrucomicrobiota</taxon>
        <taxon>Opitutia</taxon>
        <taxon>Opitutales</taxon>
        <taxon>Opitutaceae</taxon>
        <taxon>Nibricoccus</taxon>
    </lineage>
</organism>
<dbReference type="PRINTS" id="PR00369">
    <property type="entry name" value="FLAVODOXIN"/>
</dbReference>
<proteinExistence type="predicted"/>
<evidence type="ECO:0000313" key="3">
    <source>
        <dbReference type="EMBL" id="ATC63099.1"/>
    </source>
</evidence>
<dbReference type="AlphaFoldDB" id="A0A290Q349"/>
<protein>
    <submittedName>
        <fullName evidence="3">Sulfite reductase subunit alpha</fullName>
    </submittedName>
</protein>
<dbReference type="KEGG" id="vbh:CMV30_03520"/>
<dbReference type="Pfam" id="PF00258">
    <property type="entry name" value="Flavodoxin_1"/>
    <property type="match status" value="1"/>
</dbReference>
<keyword evidence="1" id="KW-0285">Flavoprotein</keyword>
<accession>A0A290Q349</accession>
<name>A0A290Q349_9BACT</name>
<gene>
    <name evidence="3" type="ORF">CMV30_03520</name>
</gene>
<dbReference type="SUPFAM" id="SSF52218">
    <property type="entry name" value="Flavoproteins"/>
    <property type="match status" value="1"/>
</dbReference>
<dbReference type="InterPro" id="IPR029039">
    <property type="entry name" value="Flavoprotein-like_sf"/>
</dbReference>
<dbReference type="PANTHER" id="PTHR19384:SF17">
    <property type="entry name" value="NADPH--CYTOCHROME P450 REDUCTASE"/>
    <property type="match status" value="1"/>
</dbReference>
<evidence type="ECO:0000256" key="1">
    <source>
        <dbReference type="ARBA" id="ARBA00022630"/>
    </source>
</evidence>
<dbReference type="Gene3D" id="3.40.50.360">
    <property type="match status" value="1"/>
</dbReference>
<reference evidence="3 4" key="1">
    <citation type="submission" date="2017-09" db="EMBL/GenBank/DDBJ databases">
        <title>Complete genome sequence of Verrucomicrobial strain HZ-65, isolated from freshwater.</title>
        <authorList>
            <person name="Choi A."/>
        </authorList>
    </citation>
    <scope>NUCLEOTIDE SEQUENCE [LARGE SCALE GENOMIC DNA]</scope>
    <source>
        <strain evidence="3 4">HZ-65</strain>
    </source>
</reference>
<dbReference type="InterPro" id="IPR008254">
    <property type="entry name" value="Flavodoxin/NO_synth"/>
</dbReference>
<dbReference type="PANTHER" id="PTHR19384">
    <property type="entry name" value="NITRIC OXIDE SYNTHASE-RELATED"/>
    <property type="match status" value="1"/>
</dbReference>
<keyword evidence="4" id="KW-1185">Reference proteome</keyword>
<dbReference type="GO" id="GO:0016491">
    <property type="term" value="F:oxidoreductase activity"/>
    <property type="evidence" value="ECO:0007669"/>
    <property type="project" value="TreeGrafter"/>
</dbReference>
<dbReference type="GO" id="GO:0010181">
    <property type="term" value="F:FMN binding"/>
    <property type="evidence" value="ECO:0007669"/>
    <property type="project" value="InterPro"/>
</dbReference>
<dbReference type="RefSeq" id="WP_096054731.1">
    <property type="nucleotide sequence ID" value="NZ_CP023344.1"/>
</dbReference>
<feature type="domain" description="Flavodoxin-like" evidence="2">
    <location>
        <begin position="5"/>
        <end position="143"/>
    </location>
</feature>
<dbReference type="OrthoDB" id="9816402at2"/>
<sequence length="158" mass="17577">MQNSLAIYYATMTGNAETLARRAHERALNEGWSARLINLSEVKPADLGAETLALFIVSTWGDGEPPADACDFHYDLEKDSAPALPALRFAILGLGDKDYSDFNAFARKLDERLVSLGAQRLHERIEADLDFDDTYAEWENRVFPLVGDVLKEAASLTR</sequence>
<dbReference type="Proteomes" id="UP000217265">
    <property type="component" value="Chromosome"/>
</dbReference>
<evidence type="ECO:0000259" key="2">
    <source>
        <dbReference type="PROSITE" id="PS50902"/>
    </source>
</evidence>
<evidence type="ECO:0000313" key="4">
    <source>
        <dbReference type="Proteomes" id="UP000217265"/>
    </source>
</evidence>
<dbReference type="GO" id="GO:0005829">
    <property type="term" value="C:cytosol"/>
    <property type="evidence" value="ECO:0007669"/>
    <property type="project" value="TreeGrafter"/>
</dbReference>